<evidence type="ECO:0000259" key="2">
    <source>
        <dbReference type="Pfam" id="PF13229"/>
    </source>
</evidence>
<dbReference type="Pfam" id="PF13229">
    <property type="entry name" value="Beta_helix"/>
    <property type="match status" value="1"/>
</dbReference>
<sequence length="402" mass="42821">MIWVSRSGNDSSNGTTRTDPVRTVTEAWSRIPQGIDIGTAYEISIEPGIYDEESLPTYWESRHGTAAGPLEVSAAEGAGSVTFLAQMNVFDVRYLTVRNITIAANGDAFHCERCLHVTLTAMVLDGGRRSAHDLLKVNQSSYINIENSNIHGAEDNALDFVAVEHAVVRNNRIHDAGDWCAYAKGGSADVLVEGNEIYNCGTGGFTAGQGTGLEFMVSPHLTYEAEDVMVRNNSIHDTDGAGLGVNGGHNVTMTGNTLTRVGARSHTIEVGFGARGCDGNRSICSALVQQGAWGTSSLDDGVNYVRIPNRSVLIEGNVIDNSTGSESAWQQLFVPGPWQGSQAGSTNNPRPALADDGLVIRGNTFRNGGTAKPLGVGEPDSGCQVSNPTCNPAQLRRDNRFH</sequence>
<dbReference type="InterPro" id="IPR011050">
    <property type="entry name" value="Pectin_lyase_fold/virulence"/>
</dbReference>
<feature type="domain" description="Right handed beta helix" evidence="2">
    <location>
        <begin position="131"/>
        <end position="262"/>
    </location>
</feature>
<dbReference type="Gene3D" id="2.160.20.10">
    <property type="entry name" value="Single-stranded right-handed beta-helix, Pectin lyase-like"/>
    <property type="match status" value="1"/>
</dbReference>
<dbReference type="InterPro" id="IPR039448">
    <property type="entry name" value="Beta_helix"/>
</dbReference>
<evidence type="ECO:0000313" key="3">
    <source>
        <dbReference type="EMBL" id="CAB4770910.1"/>
    </source>
</evidence>
<feature type="region of interest" description="Disordered" evidence="1">
    <location>
        <begin position="1"/>
        <end position="20"/>
    </location>
</feature>
<feature type="compositionally biased region" description="Polar residues" evidence="1">
    <location>
        <begin position="1"/>
        <end position="18"/>
    </location>
</feature>
<name>A0A6J7U1V2_9ZZZZ</name>
<dbReference type="EMBL" id="CAEZYY010000054">
    <property type="protein sequence ID" value="CAB4770910.1"/>
    <property type="molecule type" value="Genomic_DNA"/>
</dbReference>
<dbReference type="InterPro" id="IPR006626">
    <property type="entry name" value="PbH1"/>
</dbReference>
<dbReference type="SUPFAM" id="SSF51126">
    <property type="entry name" value="Pectin lyase-like"/>
    <property type="match status" value="1"/>
</dbReference>
<evidence type="ECO:0000256" key="1">
    <source>
        <dbReference type="SAM" id="MobiDB-lite"/>
    </source>
</evidence>
<gene>
    <name evidence="3" type="ORF">UFOPK2806_02422</name>
    <name evidence="4" type="ORF">UFOPK4306_00862</name>
</gene>
<dbReference type="InterPro" id="IPR012334">
    <property type="entry name" value="Pectin_lyas_fold"/>
</dbReference>
<organism evidence="4">
    <name type="scientific">freshwater metagenome</name>
    <dbReference type="NCBI Taxonomy" id="449393"/>
    <lineage>
        <taxon>unclassified sequences</taxon>
        <taxon>metagenomes</taxon>
        <taxon>ecological metagenomes</taxon>
    </lineage>
</organism>
<dbReference type="EMBL" id="CAFBQP010000026">
    <property type="protein sequence ID" value="CAB5059350.1"/>
    <property type="molecule type" value="Genomic_DNA"/>
</dbReference>
<dbReference type="AlphaFoldDB" id="A0A6J7U1V2"/>
<feature type="compositionally biased region" description="Polar residues" evidence="1">
    <location>
        <begin position="383"/>
        <end position="392"/>
    </location>
</feature>
<proteinExistence type="predicted"/>
<dbReference type="SMART" id="SM00710">
    <property type="entry name" value="PbH1"/>
    <property type="match status" value="7"/>
</dbReference>
<evidence type="ECO:0000313" key="4">
    <source>
        <dbReference type="EMBL" id="CAB5059350.1"/>
    </source>
</evidence>
<feature type="region of interest" description="Disordered" evidence="1">
    <location>
        <begin position="369"/>
        <end position="402"/>
    </location>
</feature>
<protein>
    <submittedName>
        <fullName evidence="4">Unannotated protein</fullName>
    </submittedName>
</protein>
<accession>A0A6J7U1V2</accession>
<reference evidence="4" key="1">
    <citation type="submission" date="2020-05" db="EMBL/GenBank/DDBJ databases">
        <authorList>
            <person name="Chiriac C."/>
            <person name="Salcher M."/>
            <person name="Ghai R."/>
            <person name="Kavagutti S V."/>
        </authorList>
    </citation>
    <scope>NUCLEOTIDE SEQUENCE</scope>
</reference>